<accession>A0A0K2UKQ5</accession>
<sequence>MMMLMGPRTRGQLFCGLWEFLTQGIVHVGSTFRVVVTTIRTDSTSFLFLIEHSMRVHFAERIRNLHGPTGLLDLL</sequence>
<reference evidence="1" key="1">
    <citation type="submission" date="2014-05" db="EMBL/GenBank/DDBJ databases">
        <authorList>
            <person name="Chronopoulou M."/>
        </authorList>
    </citation>
    <scope>NUCLEOTIDE SEQUENCE</scope>
    <source>
        <tissue evidence="1">Whole organism</tissue>
    </source>
</reference>
<evidence type="ECO:0000313" key="1">
    <source>
        <dbReference type="EMBL" id="CDW38665.1"/>
    </source>
</evidence>
<protein>
    <submittedName>
        <fullName evidence="1">Uncharacterized protein</fullName>
    </submittedName>
</protein>
<organism evidence="1">
    <name type="scientific">Lepeophtheirus salmonis</name>
    <name type="common">Salmon louse</name>
    <name type="synonym">Caligus salmonis</name>
    <dbReference type="NCBI Taxonomy" id="72036"/>
    <lineage>
        <taxon>Eukaryota</taxon>
        <taxon>Metazoa</taxon>
        <taxon>Ecdysozoa</taxon>
        <taxon>Arthropoda</taxon>
        <taxon>Crustacea</taxon>
        <taxon>Multicrustacea</taxon>
        <taxon>Hexanauplia</taxon>
        <taxon>Copepoda</taxon>
        <taxon>Siphonostomatoida</taxon>
        <taxon>Caligidae</taxon>
        <taxon>Lepeophtheirus</taxon>
    </lineage>
</organism>
<name>A0A0K2UKQ5_LEPSM</name>
<dbReference type="AlphaFoldDB" id="A0A0K2UKQ5"/>
<proteinExistence type="predicted"/>
<dbReference type="EMBL" id="HACA01021304">
    <property type="protein sequence ID" value="CDW38665.1"/>
    <property type="molecule type" value="Transcribed_RNA"/>
</dbReference>